<organism evidence="1 2">
    <name type="scientific">Miscanthus lutarioriparius</name>
    <dbReference type="NCBI Taxonomy" id="422564"/>
    <lineage>
        <taxon>Eukaryota</taxon>
        <taxon>Viridiplantae</taxon>
        <taxon>Streptophyta</taxon>
        <taxon>Embryophyta</taxon>
        <taxon>Tracheophyta</taxon>
        <taxon>Spermatophyta</taxon>
        <taxon>Magnoliopsida</taxon>
        <taxon>Liliopsida</taxon>
        <taxon>Poales</taxon>
        <taxon>Poaceae</taxon>
        <taxon>PACMAD clade</taxon>
        <taxon>Panicoideae</taxon>
        <taxon>Andropogonodae</taxon>
        <taxon>Andropogoneae</taxon>
        <taxon>Saccharinae</taxon>
        <taxon>Miscanthus</taxon>
    </lineage>
</organism>
<comment type="caution">
    <text evidence="1">The sequence shown here is derived from an EMBL/GenBank/DDBJ whole genome shotgun (WGS) entry which is preliminary data.</text>
</comment>
<evidence type="ECO:0000313" key="2">
    <source>
        <dbReference type="Proteomes" id="UP000604825"/>
    </source>
</evidence>
<dbReference type="EMBL" id="CAJGYO010000007">
    <property type="protein sequence ID" value="CAD6242680.1"/>
    <property type="molecule type" value="Genomic_DNA"/>
</dbReference>
<dbReference type="AlphaFoldDB" id="A0A811PDB6"/>
<evidence type="ECO:0000313" key="1">
    <source>
        <dbReference type="EMBL" id="CAD6242680.1"/>
    </source>
</evidence>
<sequence>MEQTATLASSRRSARLVVVVARPPRRQGPVVMYWPAPCTLQEEKRRVAEAQSRRAAEPQGKRGVVRMDCGRRLFPTSGSLLAEILWPS</sequence>
<gene>
    <name evidence="1" type="ORF">NCGR_LOCUS28104</name>
</gene>
<dbReference type="Proteomes" id="UP000604825">
    <property type="component" value="Unassembled WGS sequence"/>
</dbReference>
<proteinExistence type="predicted"/>
<protein>
    <submittedName>
        <fullName evidence="1">Uncharacterized protein</fullName>
    </submittedName>
</protein>
<name>A0A811PDB6_9POAL</name>
<reference evidence="1" key="1">
    <citation type="submission" date="2020-10" db="EMBL/GenBank/DDBJ databases">
        <authorList>
            <person name="Han B."/>
            <person name="Lu T."/>
            <person name="Zhao Q."/>
            <person name="Huang X."/>
            <person name="Zhao Y."/>
        </authorList>
    </citation>
    <scope>NUCLEOTIDE SEQUENCE</scope>
</reference>
<accession>A0A811PDB6</accession>
<keyword evidence="2" id="KW-1185">Reference proteome</keyword>